<dbReference type="SMART" id="SM00345">
    <property type="entry name" value="HTH_GNTR"/>
    <property type="match status" value="1"/>
</dbReference>
<evidence type="ECO:0000256" key="1">
    <source>
        <dbReference type="ARBA" id="ARBA00023015"/>
    </source>
</evidence>
<keyword evidence="6" id="KW-1185">Reference proteome</keyword>
<evidence type="ECO:0000259" key="4">
    <source>
        <dbReference type="PROSITE" id="PS50949"/>
    </source>
</evidence>
<accession>A0A8J8GEV9</accession>
<comment type="caution">
    <text evidence="5">The sequence shown here is derived from an EMBL/GenBank/DDBJ whole genome shotgun (WGS) entry which is preliminary data.</text>
</comment>
<dbReference type="GO" id="GO:0003700">
    <property type="term" value="F:DNA-binding transcription factor activity"/>
    <property type="evidence" value="ECO:0007669"/>
    <property type="project" value="InterPro"/>
</dbReference>
<dbReference type="InterPro" id="IPR000524">
    <property type="entry name" value="Tscrpt_reg_HTH_GntR"/>
</dbReference>
<dbReference type="SUPFAM" id="SSF48008">
    <property type="entry name" value="GntR ligand-binding domain-like"/>
    <property type="match status" value="1"/>
</dbReference>
<keyword evidence="1" id="KW-0805">Transcription regulation</keyword>
<dbReference type="PROSITE" id="PS50949">
    <property type="entry name" value="HTH_GNTR"/>
    <property type="match status" value="1"/>
</dbReference>
<keyword evidence="3" id="KW-0804">Transcription</keyword>
<dbReference type="InterPro" id="IPR011711">
    <property type="entry name" value="GntR_C"/>
</dbReference>
<feature type="domain" description="HTH gntR-type" evidence="4">
    <location>
        <begin position="9"/>
        <end position="77"/>
    </location>
</feature>
<dbReference type="AlphaFoldDB" id="A0A8J8GEV9"/>
<dbReference type="CDD" id="cd07377">
    <property type="entry name" value="WHTH_GntR"/>
    <property type="match status" value="1"/>
</dbReference>
<dbReference type="PRINTS" id="PR00035">
    <property type="entry name" value="HTHGNTR"/>
</dbReference>
<dbReference type="Pfam" id="PF07729">
    <property type="entry name" value="FCD"/>
    <property type="match status" value="1"/>
</dbReference>
<dbReference type="GO" id="GO:0003677">
    <property type="term" value="F:DNA binding"/>
    <property type="evidence" value="ECO:0007669"/>
    <property type="project" value="UniProtKB-KW"/>
</dbReference>
<gene>
    <name evidence="5" type="ORF">HR057_02170</name>
</gene>
<evidence type="ECO:0000256" key="3">
    <source>
        <dbReference type="ARBA" id="ARBA00023163"/>
    </source>
</evidence>
<dbReference type="InterPro" id="IPR036388">
    <property type="entry name" value="WH-like_DNA-bd_sf"/>
</dbReference>
<evidence type="ECO:0000313" key="5">
    <source>
        <dbReference type="EMBL" id="NSL50566.1"/>
    </source>
</evidence>
<name>A0A8J8GEV9_9BACI</name>
<dbReference type="PANTHER" id="PTHR43537">
    <property type="entry name" value="TRANSCRIPTIONAL REGULATOR, GNTR FAMILY"/>
    <property type="match status" value="1"/>
</dbReference>
<dbReference type="InterPro" id="IPR036390">
    <property type="entry name" value="WH_DNA-bd_sf"/>
</dbReference>
<dbReference type="SUPFAM" id="SSF46785">
    <property type="entry name" value="Winged helix' DNA-binding domain"/>
    <property type="match status" value="1"/>
</dbReference>
<dbReference type="EMBL" id="JABTTE010000002">
    <property type="protein sequence ID" value="NSL50566.1"/>
    <property type="molecule type" value="Genomic_DNA"/>
</dbReference>
<keyword evidence="2" id="KW-0238">DNA-binding</keyword>
<evidence type="ECO:0000256" key="2">
    <source>
        <dbReference type="ARBA" id="ARBA00023125"/>
    </source>
</evidence>
<protein>
    <submittedName>
        <fullName evidence="5">FadR family transcriptional regulator</fullName>
    </submittedName>
</protein>
<organism evidence="5 6">
    <name type="scientific">Calidifontibacillus erzurumensis</name>
    <dbReference type="NCBI Taxonomy" id="2741433"/>
    <lineage>
        <taxon>Bacteria</taxon>
        <taxon>Bacillati</taxon>
        <taxon>Bacillota</taxon>
        <taxon>Bacilli</taxon>
        <taxon>Bacillales</taxon>
        <taxon>Bacillaceae</taxon>
        <taxon>Calidifontibacillus/Schinkia group</taxon>
        <taxon>Calidifontibacillus</taxon>
    </lineage>
</organism>
<proteinExistence type="predicted"/>
<evidence type="ECO:0000313" key="6">
    <source>
        <dbReference type="Proteomes" id="UP000625804"/>
    </source>
</evidence>
<dbReference type="Gene3D" id="1.20.120.530">
    <property type="entry name" value="GntR ligand-binding domain-like"/>
    <property type="match status" value="1"/>
</dbReference>
<sequence>MNYKTIQKKKIYEEVADAIIELIKSGQLKPGDKLDSVQQLAENFQVGRSAIREALSALRAMGLVEMRQGEGTFIKEFDSSLLNLPLQSSILMRKQDLKNLLEVRKILEVGTVELSAERRTEENLMEIKEALNQMMYANGDKELGNQADLKFHFAIAKAANNELLLNLMNQISEIMNATMADTRKLWLYSTKSSWDKLNEDHINIYKAIEGKNKEEAKRLMYNHLKNVEKVLEDYL</sequence>
<dbReference type="Pfam" id="PF00392">
    <property type="entry name" value="GntR"/>
    <property type="match status" value="1"/>
</dbReference>
<dbReference type="PANTHER" id="PTHR43537:SF5">
    <property type="entry name" value="UXU OPERON TRANSCRIPTIONAL REGULATOR"/>
    <property type="match status" value="1"/>
</dbReference>
<dbReference type="Proteomes" id="UP000625804">
    <property type="component" value="Unassembled WGS sequence"/>
</dbReference>
<reference evidence="5" key="1">
    <citation type="submission" date="2020-06" db="EMBL/GenBank/DDBJ databases">
        <title>A novel thermopfilic bacterium from Erzurum, Turkey.</title>
        <authorList>
            <person name="Adiguzel A."/>
            <person name="Ay H."/>
            <person name="Baltaci M.O."/>
        </authorList>
    </citation>
    <scope>NUCLEOTIDE SEQUENCE</scope>
    <source>
        <strain evidence="5">P2</strain>
    </source>
</reference>
<dbReference type="SMART" id="SM00895">
    <property type="entry name" value="FCD"/>
    <property type="match status" value="1"/>
</dbReference>
<dbReference type="InterPro" id="IPR008920">
    <property type="entry name" value="TF_FadR/GntR_C"/>
</dbReference>
<dbReference type="RefSeq" id="WP_173729769.1">
    <property type="nucleotide sequence ID" value="NZ_JABTTE010000002.1"/>
</dbReference>
<dbReference type="Gene3D" id="1.10.10.10">
    <property type="entry name" value="Winged helix-like DNA-binding domain superfamily/Winged helix DNA-binding domain"/>
    <property type="match status" value="1"/>
</dbReference>